<keyword evidence="2" id="KW-1185">Reference proteome</keyword>
<protein>
    <recommendedName>
        <fullName evidence="3">Portal protein</fullName>
    </recommendedName>
</protein>
<dbReference type="InterPro" id="IPR032427">
    <property type="entry name" value="P22_portal"/>
</dbReference>
<evidence type="ECO:0008006" key="3">
    <source>
        <dbReference type="Google" id="ProtNLM"/>
    </source>
</evidence>
<sequence length="709" mass="79253">MNTITADFGTTPTDDATEVAPELADKPLDRKIIEGWMMELPQQPSGWRTEANICCDFYDNNQLSQDDKETLEDRGQPEVITNLIQPTVDTVLGMEVKSRSDFRVRAEDDDVCTDDMAEGLSLLVKRDETESGLDRATSEAYAAQVKAGLGWVYIGRERDGLAQNAYTARYVHRNEIYWDWRSKEPDLSDARYLIRRRWQLLDDAIGMFPMFAELLRQCGTNWQGYDPILDNGNTGLMQHFDISRDSRLSEHMYVNRVDNSVLISEVWYRKAVQGYTLRLPTGAVVECDFDNPEHQRLIVEDGAQVKPAVFQKVRLAWYVGPHMLYDVESPYQHRLFPYVPFFGKREDLTGAPYGIIRVMLSPQREVNARKSKMLWAMNSKRVIADADAVVDHEAAAAEVSRQDAYILLNEKRGPNSRFEVDSGADISAQQFQALQEAKQSIPEASGVHKALMGQNSSATSGFAINSLVEQGVNGLADLNDNYRIARRIAGQMLFEMRLQDMLGKETRVKIGQGAKARVIVFNRRVTDPATGQTTVENDTTRVRPVLVLDDVPATPSFKMQQMQQMTEMVKSLPPQMQAAVADIVFEQTDSPRKFEIADRIRSVAGVKTPEQMQAEQEANQQAQQAQMAIQQEAAALANAKTAAEIKAKDADAEKTLMEARGLAVELAATLQALKTVASGFGVNIPPVQSTPQPETIIAPRVLQSDPNSI</sequence>
<dbReference type="EMBL" id="JACHKZ010000021">
    <property type="protein sequence ID" value="MBB6578961.1"/>
    <property type="molecule type" value="Genomic_DNA"/>
</dbReference>
<name>A0ABR6RIH6_9BURK</name>
<dbReference type="RefSeq" id="WP_184709922.1">
    <property type="nucleotide sequence ID" value="NZ_JACHKZ010000021.1"/>
</dbReference>
<comment type="caution">
    <text evidence="1">The sequence shown here is derived from an EMBL/GenBank/DDBJ whole genome shotgun (WGS) entry which is preliminary data.</text>
</comment>
<evidence type="ECO:0000313" key="2">
    <source>
        <dbReference type="Proteomes" id="UP000562492"/>
    </source>
</evidence>
<dbReference type="Proteomes" id="UP000562492">
    <property type="component" value="Unassembled WGS sequence"/>
</dbReference>
<proteinExistence type="predicted"/>
<dbReference type="Pfam" id="PF16510">
    <property type="entry name" value="P22_portal"/>
    <property type="match status" value="1"/>
</dbReference>
<organism evidence="1 2">
    <name type="scientific">Comamonas odontotermitis</name>
    <dbReference type="NCBI Taxonomy" id="379895"/>
    <lineage>
        <taxon>Bacteria</taxon>
        <taxon>Pseudomonadati</taxon>
        <taxon>Pseudomonadota</taxon>
        <taxon>Betaproteobacteria</taxon>
        <taxon>Burkholderiales</taxon>
        <taxon>Comamonadaceae</taxon>
        <taxon>Comamonas</taxon>
    </lineage>
</organism>
<reference evidence="1 2" key="1">
    <citation type="submission" date="2020-08" db="EMBL/GenBank/DDBJ databases">
        <title>Functional genomics of gut bacteria from endangered species of beetles.</title>
        <authorList>
            <person name="Carlos-Shanley C."/>
        </authorList>
    </citation>
    <scope>NUCLEOTIDE SEQUENCE [LARGE SCALE GENOMIC DNA]</scope>
    <source>
        <strain evidence="1 2">S00124</strain>
    </source>
</reference>
<gene>
    <name evidence="1" type="ORF">HNP33_003066</name>
</gene>
<evidence type="ECO:0000313" key="1">
    <source>
        <dbReference type="EMBL" id="MBB6578961.1"/>
    </source>
</evidence>
<accession>A0ABR6RIH6</accession>